<keyword evidence="2" id="KW-1185">Reference proteome</keyword>
<evidence type="ECO:0000313" key="2">
    <source>
        <dbReference type="Proteomes" id="UP000789342"/>
    </source>
</evidence>
<proteinExistence type="predicted"/>
<organism evidence="1 2">
    <name type="scientific">Acaulospora morrowiae</name>
    <dbReference type="NCBI Taxonomy" id="94023"/>
    <lineage>
        <taxon>Eukaryota</taxon>
        <taxon>Fungi</taxon>
        <taxon>Fungi incertae sedis</taxon>
        <taxon>Mucoromycota</taxon>
        <taxon>Glomeromycotina</taxon>
        <taxon>Glomeromycetes</taxon>
        <taxon>Diversisporales</taxon>
        <taxon>Acaulosporaceae</taxon>
        <taxon>Acaulospora</taxon>
    </lineage>
</organism>
<protein>
    <submittedName>
        <fullName evidence="1">4128_t:CDS:1</fullName>
    </submittedName>
</protein>
<accession>A0A9N8WCQ0</accession>
<sequence>MSNMHKCFASDSNVESSHLQSVESLQPVSRTSPQVPLKTTQEILPYIEDISVILAFNKTISELSVDIGRELANKLFSLCDANPEVWSSNLEEYIDGVLDNNGKKYEIAALEISDEPFQIYCKKVLLDFYYVFDRNPYTSLKIINKKFVICRISSIFKYYEATFPYLKFEWMEVYAHSANSDIVKLNSKATRYSDGLDLWHMDVARGSSNMTDVHTIEDKALRTDVLNLVRVLRDHTDCDITLATKIKVFRTQVIDDQMILYSLNMLPDGRYLLAELAKASIPFTFRDRHQYKAILRMMAIFHDEIEKQEELMEEINKSALRSEAGTVRHVLKKHENVGTS</sequence>
<evidence type="ECO:0000313" key="1">
    <source>
        <dbReference type="EMBL" id="CAG8485330.1"/>
    </source>
</evidence>
<gene>
    <name evidence="1" type="ORF">AMORRO_LOCUS2511</name>
</gene>
<comment type="caution">
    <text evidence="1">The sequence shown here is derived from an EMBL/GenBank/DDBJ whole genome shotgun (WGS) entry which is preliminary data.</text>
</comment>
<dbReference type="AlphaFoldDB" id="A0A9N8WCQ0"/>
<reference evidence="1" key="1">
    <citation type="submission" date="2021-06" db="EMBL/GenBank/DDBJ databases">
        <authorList>
            <person name="Kallberg Y."/>
            <person name="Tangrot J."/>
            <person name="Rosling A."/>
        </authorList>
    </citation>
    <scope>NUCLEOTIDE SEQUENCE</scope>
    <source>
        <strain evidence="1">CL551</strain>
    </source>
</reference>
<dbReference type="Proteomes" id="UP000789342">
    <property type="component" value="Unassembled WGS sequence"/>
</dbReference>
<dbReference type="OrthoDB" id="2433122at2759"/>
<dbReference type="EMBL" id="CAJVPV010001069">
    <property type="protein sequence ID" value="CAG8485330.1"/>
    <property type="molecule type" value="Genomic_DNA"/>
</dbReference>
<name>A0A9N8WCQ0_9GLOM</name>